<dbReference type="KEGG" id="hyj:FHG12_03960"/>
<keyword evidence="5" id="KW-0804">Transcription</keyword>
<proteinExistence type="inferred from homology"/>
<dbReference type="SUPFAM" id="SSF63562">
    <property type="entry name" value="RPB6/omega subunit-like"/>
    <property type="match status" value="1"/>
</dbReference>
<dbReference type="RefSeq" id="WP_139514478.1">
    <property type="nucleotide sequence ID" value="NZ_CP040896.1"/>
</dbReference>
<evidence type="ECO:0000256" key="8">
    <source>
        <dbReference type="ARBA" id="ARBA00048552"/>
    </source>
</evidence>
<evidence type="ECO:0000256" key="4">
    <source>
        <dbReference type="ARBA" id="ARBA00022478"/>
    </source>
</evidence>
<dbReference type="GO" id="GO:0000428">
    <property type="term" value="C:DNA-directed RNA polymerase complex"/>
    <property type="evidence" value="ECO:0007669"/>
    <property type="project" value="UniProtKB-KW"/>
</dbReference>
<evidence type="ECO:0000256" key="1">
    <source>
        <dbReference type="ARBA" id="ARBA00006711"/>
    </source>
</evidence>
<dbReference type="Pfam" id="PF01192">
    <property type="entry name" value="RNA_pol_Rpb6"/>
    <property type="match status" value="1"/>
</dbReference>
<name>A0A5B7ZWW7_9BACT</name>
<accession>A0A5B7ZWW7</accession>
<evidence type="ECO:0000256" key="3">
    <source>
        <dbReference type="ARBA" id="ARBA00013725"/>
    </source>
</evidence>
<keyword evidence="4 9" id="KW-0240">DNA-directed RNA polymerase</keyword>
<evidence type="ECO:0000256" key="5">
    <source>
        <dbReference type="ARBA" id="ARBA00023163"/>
    </source>
</evidence>
<dbReference type="SMART" id="SM01409">
    <property type="entry name" value="RNA_pol_Rpb6"/>
    <property type="match status" value="1"/>
</dbReference>
<organism evidence="9 10">
    <name type="scientific">Hymenobacter jejuensis</name>
    <dbReference type="NCBI Taxonomy" id="2502781"/>
    <lineage>
        <taxon>Bacteria</taxon>
        <taxon>Pseudomonadati</taxon>
        <taxon>Bacteroidota</taxon>
        <taxon>Cytophagia</taxon>
        <taxon>Cytophagales</taxon>
        <taxon>Hymenobacteraceae</taxon>
        <taxon>Hymenobacter</taxon>
    </lineage>
</organism>
<dbReference type="OrthoDB" id="9429628at2"/>
<reference evidence="9 10" key="1">
    <citation type="submission" date="2019-06" db="EMBL/GenBank/DDBJ databases">
        <authorList>
            <person name="Srinivasan S."/>
        </authorList>
    </citation>
    <scope>NUCLEOTIDE SEQUENCE [LARGE SCALE GENOMIC DNA]</scope>
    <source>
        <strain evidence="9 10">17J68-5</strain>
    </source>
</reference>
<dbReference type="Proteomes" id="UP000305398">
    <property type="component" value="Chromosome"/>
</dbReference>
<comment type="similarity">
    <text evidence="1">Belongs to the RNA polymerase subunit omega family.</text>
</comment>
<dbReference type="GO" id="GO:0003677">
    <property type="term" value="F:DNA binding"/>
    <property type="evidence" value="ECO:0007669"/>
    <property type="project" value="InterPro"/>
</dbReference>
<keyword evidence="10" id="KW-1185">Reference proteome</keyword>
<comment type="catalytic activity">
    <reaction evidence="8">
        <text>RNA(n) + a ribonucleoside 5'-triphosphate = RNA(n+1) + diphosphate</text>
        <dbReference type="Rhea" id="RHEA:21248"/>
        <dbReference type="Rhea" id="RHEA-COMP:14527"/>
        <dbReference type="Rhea" id="RHEA-COMP:17342"/>
        <dbReference type="ChEBI" id="CHEBI:33019"/>
        <dbReference type="ChEBI" id="CHEBI:61557"/>
        <dbReference type="ChEBI" id="CHEBI:140395"/>
        <dbReference type="EC" id="2.7.7.6"/>
    </reaction>
</comment>
<protein>
    <recommendedName>
        <fullName evidence="3">DNA-directed RNA polymerase subunit omega</fullName>
        <ecNumber evidence="2">2.7.7.6</ecNumber>
    </recommendedName>
    <alternativeName>
        <fullName evidence="7">RNA polymerase omega subunit</fullName>
    </alternativeName>
    <alternativeName>
        <fullName evidence="6">Transcriptase subunit omega</fullName>
    </alternativeName>
</protein>
<dbReference type="AlphaFoldDB" id="A0A5B7ZWW7"/>
<evidence type="ECO:0000313" key="10">
    <source>
        <dbReference type="Proteomes" id="UP000305398"/>
    </source>
</evidence>
<dbReference type="EMBL" id="CP040896">
    <property type="protein sequence ID" value="QDA59309.1"/>
    <property type="molecule type" value="Genomic_DNA"/>
</dbReference>
<evidence type="ECO:0000313" key="9">
    <source>
        <dbReference type="EMBL" id="QDA59309.1"/>
    </source>
</evidence>
<gene>
    <name evidence="9" type="ORF">FHG12_03960</name>
</gene>
<evidence type="ECO:0000256" key="6">
    <source>
        <dbReference type="ARBA" id="ARBA00029924"/>
    </source>
</evidence>
<dbReference type="InterPro" id="IPR036161">
    <property type="entry name" value="RPB6/omega-like_sf"/>
</dbReference>
<dbReference type="GO" id="GO:0003899">
    <property type="term" value="F:DNA-directed RNA polymerase activity"/>
    <property type="evidence" value="ECO:0007669"/>
    <property type="project" value="UniProtKB-EC"/>
</dbReference>
<evidence type="ECO:0000256" key="2">
    <source>
        <dbReference type="ARBA" id="ARBA00012418"/>
    </source>
</evidence>
<dbReference type="EC" id="2.7.7.6" evidence="2"/>
<dbReference type="Gene3D" id="3.90.940.10">
    <property type="match status" value="1"/>
</dbReference>
<sequence>MKTPNNVPASIVTRNLSDFAAETGNVYETIAIISKRANQISVKLKEELNGKLAEFATTVDNLEEVFENREQIEISKHYERLPKPTNLALEEFLEGKIHYRTPSEFDENGNLRVVE</sequence>
<dbReference type="InterPro" id="IPR006110">
    <property type="entry name" value="Pol_omega/Rpo6/RPB6"/>
</dbReference>
<dbReference type="GO" id="GO:0006351">
    <property type="term" value="P:DNA-templated transcription"/>
    <property type="evidence" value="ECO:0007669"/>
    <property type="project" value="InterPro"/>
</dbReference>
<evidence type="ECO:0000256" key="7">
    <source>
        <dbReference type="ARBA" id="ARBA00030998"/>
    </source>
</evidence>